<gene>
    <name evidence="1" type="ORF">EHYA_00007</name>
</gene>
<protein>
    <submittedName>
        <fullName evidence="1">Peptidoglycan-binding protein</fullName>
    </submittedName>
</protein>
<dbReference type="Gene3D" id="2.40.420.20">
    <property type="match status" value="1"/>
</dbReference>
<dbReference type="OrthoDB" id="3268648at2"/>
<keyword evidence="2" id="KW-1185">Reference proteome</keyword>
<dbReference type="Proteomes" id="UP000286931">
    <property type="component" value="Unassembled WGS sequence"/>
</dbReference>
<dbReference type="AlphaFoldDB" id="A0A401YCP4"/>
<name>A0A401YCP4_9ACTN</name>
<reference evidence="1 2" key="1">
    <citation type="submission" date="2018-12" db="EMBL/GenBank/DDBJ databases">
        <title>Draft genome sequence of Embleya hyalina NBRC 13850T.</title>
        <authorList>
            <person name="Komaki H."/>
            <person name="Hosoyama A."/>
            <person name="Kimura A."/>
            <person name="Ichikawa N."/>
            <person name="Tamura T."/>
        </authorList>
    </citation>
    <scope>NUCLEOTIDE SEQUENCE [LARGE SCALE GENOMIC DNA]</scope>
    <source>
        <strain evidence="1 2">NBRC 13850</strain>
    </source>
</reference>
<comment type="caution">
    <text evidence="1">The sequence shown here is derived from an EMBL/GenBank/DDBJ whole genome shotgun (WGS) entry which is preliminary data.</text>
</comment>
<evidence type="ECO:0000313" key="2">
    <source>
        <dbReference type="Proteomes" id="UP000286931"/>
    </source>
</evidence>
<dbReference type="EMBL" id="BIFH01000008">
    <property type="protein sequence ID" value="GCD92369.1"/>
    <property type="molecule type" value="Genomic_DNA"/>
</dbReference>
<proteinExistence type="predicted"/>
<evidence type="ECO:0000313" key="1">
    <source>
        <dbReference type="EMBL" id="GCD92369.1"/>
    </source>
</evidence>
<sequence>MTVNLPVNKQTLASKGAKVQVALPGGKSASGTITQVGTVAKEGDQSQGSQGQEKATIPVDIALDQPKDAGTLDGAPVTVGFTGKERKGVLTVPVNALLALAEGGYGVEAVEPDGGTRLLKVELGMFANGRVEVTGEGVTEGLKVGVPKA</sequence>
<organism evidence="1 2">
    <name type="scientific">Embleya hyalina</name>
    <dbReference type="NCBI Taxonomy" id="516124"/>
    <lineage>
        <taxon>Bacteria</taxon>
        <taxon>Bacillati</taxon>
        <taxon>Actinomycetota</taxon>
        <taxon>Actinomycetes</taxon>
        <taxon>Kitasatosporales</taxon>
        <taxon>Streptomycetaceae</taxon>
        <taxon>Embleya</taxon>
    </lineage>
</organism>
<accession>A0A401YCP4</accession>